<sequence length="581" mass="64653">MEKFKLFFTAVVVGSVLFGSCKSYFDPPLVFEEDPGPNTEKARKVLLISIDGLSGIELQDYMPTQLSTLLEHSKYTLDGIADANTGDASTWTTMLSGLGSGRHGVNGNDFDADVTDPDNPNHEGGGDGGFIPVYQRLLETGRLYQSLSVTSWDLLYDNLFPLSDQRVLVQSDEEVKLTAVDSIKNSGDRLTFSTINFRSVNAAGIAGGFSLENAAYKAALDQVDTYIGEIVDAVEARQNYARENWLIIITSNHGGTDNSYGGASFEERKVPVIFYNERFEPLRLRAPDLGQFVSLTGPWSAPVRAAVPADKATAFNFGTAGGYTVQLKMKLKNRGDRWPTFFGKKKSSNYVNAEPGWLFMFYDPKEKPTWSPFIGDESGASINTSSNRGINTDQWTTLTMKIYEENGKRYVQGFTDGDKHEIFEITGRNLENNEPLILGGMAGWISTTATFDVSDIRIYNAALPDEYITSTYCQAGLTEEDNYYKDLIAYWPIKEGAGGLLEDVIGDADFVFERPAIWTIGERNFCNLPPVADSENPQRIINQVDILPQIYYWLNMEPFDSWGLEGTVFLNAYEREFVGEE</sequence>
<dbReference type="STRING" id="1229276.DI53_0589"/>
<dbReference type="GO" id="GO:0005975">
    <property type="term" value="P:carbohydrate metabolic process"/>
    <property type="evidence" value="ECO:0007669"/>
    <property type="project" value="UniProtKB-ARBA"/>
</dbReference>
<dbReference type="AlphaFoldDB" id="A0A0B8T2T4"/>
<evidence type="ECO:0000313" key="2">
    <source>
        <dbReference type="Proteomes" id="UP000031802"/>
    </source>
</evidence>
<dbReference type="GO" id="GO:0004553">
    <property type="term" value="F:hydrolase activity, hydrolyzing O-glycosyl compounds"/>
    <property type="evidence" value="ECO:0007669"/>
    <property type="project" value="UniProtKB-ARBA"/>
</dbReference>
<dbReference type="SUPFAM" id="SSF53649">
    <property type="entry name" value="Alkaline phosphatase-like"/>
    <property type="match status" value="1"/>
</dbReference>
<proteinExistence type="predicted"/>
<dbReference type="Pfam" id="PF13385">
    <property type="entry name" value="Laminin_G_3"/>
    <property type="match status" value="1"/>
</dbReference>
<reference evidence="1 2" key="2">
    <citation type="journal article" date="2015" name="PLoS ONE">
        <title>Whole-Genome Optical Mapping and Finished Genome Sequence of Sphingobacterium deserti sp. nov., a New Species Isolated from the Western Desert of China.</title>
        <authorList>
            <person name="Teng C."/>
            <person name="Zhou Z."/>
            <person name="Molnar I."/>
            <person name="Li X."/>
            <person name="Tang R."/>
            <person name="Chen M."/>
            <person name="Wang L."/>
            <person name="Su S."/>
            <person name="Zhang W."/>
            <person name="Lin M."/>
        </authorList>
    </citation>
    <scope>NUCLEOTIDE SEQUENCE [LARGE SCALE GENOMIC DNA]</scope>
    <source>
        <strain evidence="2">ACCC05744</strain>
    </source>
</reference>
<dbReference type="InterPro" id="IPR017850">
    <property type="entry name" value="Alkaline_phosphatase_core_sf"/>
</dbReference>
<dbReference type="Gene3D" id="2.60.120.200">
    <property type="match status" value="1"/>
</dbReference>
<dbReference type="eggNOG" id="COG1524">
    <property type="taxonomic scope" value="Bacteria"/>
</dbReference>
<comment type="caution">
    <text evidence="1">The sequence shown here is derived from an EMBL/GenBank/DDBJ whole genome shotgun (WGS) entry which is preliminary data.</text>
</comment>
<dbReference type="EMBL" id="JJMU01000009">
    <property type="protein sequence ID" value="KGE15667.1"/>
    <property type="molecule type" value="Genomic_DNA"/>
</dbReference>
<dbReference type="OrthoDB" id="279982at2"/>
<keyword evidence="2" id="KW-1185">Reference proteome</keyword>
<protein>
    <submittedName>
        <fullName evidence="1">Type I phosphodiesterase/nucleotide pyrophosphatase</fullName>
    </submittedName>
</protein>
<dbReference type="PATRIC" id="fig|1229276.3.peg.613"/>
<name>A0A0B8T2T4_9SPHI</name>
<dbReference type="Pfam" id="PF01663">
    <property type="entry name" value="Phosphodiest"/>
    <property type="match status" value="1"/>
</dbReference>
<dbReference type="PROSITE" id="PS51257">
    <property type="entry name" value="PROKAR_LIPOPROTEIN"/>
    <property type="match status" value="1"/>
</dbReference>
<dbReference type="RefSeq" id="WP_037495175.1">
    <property type="nucleotide sequence ID" value="NZ_JJMU01000009.1"/>
</dbReference>
<dbReference type="Gene3D" id="3.40.720.10">
    <property type="entry name" value="Alkaline Phosphatase, subunit A"/>
    <property type="match status" value="1"/>
</dbReference>
<organism evidence="1 2">
    <name type="scientific">Sphingobacterium deserti</name>
    <dbReference type="NCBI Taxonomy" id="1229276"/>
    <lineage>
        <taxon>Bacteria</taxon>
        <taxon>Pseudomonadati</taxon>
        <taxon>Bacteroidota</taxon>
        <taxon>Sphingobacteriia</taxon>
        <taxon>Sphingobacteriales</taxon>
        <taxon>Sphingobacteriaceae</taxon>
        <taxon>Sphingobacterium</taxon>
    </lineage>
</organism>
<gene>
    <name evidence="1" type="ORF">DI53_0589</name>
</gene>
<evidence type="ECO:0000313" key="1">
    <source>
        <dbReference type="EMBL" id="KGE15667.1"/>
    </source>
</evidence>
<dbReference type="InterPro" id="IPR013320">
    <property type="entry name" value="ConA-like_dom_sf"/>
</dbReference>
<dbReference type="InterPro" id="IPR002591">
    <property type="entry name" value="Phosphodiest/P_Trfase"/>
</dbReference>
<accession>A0A0B8T2T4</accession>
<dbReference type="SUPFAM" id="SSF49899">
    <property type="entry name" value="Concanavalin A-like lectins/glucanases"/>
    <property type="match status" value="1"/>
</dbReference>
<reference evidence="2" key="1">
    <citation type="submission" date="2014-04" db="EMBL/GenBank/DDBJ databases">
        <title>Whole-Genome optical mapping and complete genome sequence of Sphingobacterium deserti sp. nov., a new spaces isolated from desert in the west of China.</title>
        <authorList>
            <person name="Teng C."/>
            <person name="Zhou Z."/>
            <person name="Li X."/>
            <person name="Chen M."/>
            <person name="Lin M."/>
            <person name="Wang L."/>
            <person name="Su S."/>
            <person name="Zhang C."/>
            <person name="Zhang W."/>
        </authorList>
    </citation>
    <scope>NUCLEOTIDE SEQUENCE [LARGE SCALE GENOMIC DNA]</scope>
    <source>
        <strain evidence="2">ACCC05744</strain>
    </source>
</reference>
<dbReference type="Proteomes" id="UP000031802">
    <property type="component" value="Unassembled WGS sequence"/>
</dbReference>